<feature type="domain" description="DUF4283" evidence="1">
    <location>
        <begin position="25"/>
        <end position="100"/>
    </location>
</feature>
<keyword evidence="3" id="KW-1185">Reference proteome</keyword>
<evidence type="ECO:0000313" key="2">
    <source>
        <dbReference type="EMBL" id="KAK2658169.1"/>
    </source>
</evidence>
<dbReference type="Proteomes" id="UP001280121">
    <property type="component" value="Unassembled WGS sequence"/>
</dbReference>
<organism evidence="2 3">
    <name type="scientific">Dipteronia dyeriana</name>
    <dbReference type="NCBI Taxonomy" id="168575"/>
    <lineage>
        <taxon>Eukaryota</taxon>
        <taxon>Viridiplantae</taxon>
        <taxon>Streptophyta</taxon>
        <taxon>Embryophyta</taxon>
        <taxon>Tracheophyta</taxon>
        <taxon>Spermatophyta</taxon>
        <taxon>Magnoliopsida</taxon>
        <taxon>eudicotyledons</taxon>
        <taxon>Gunneridae</taxon>
        <taxon>Pentapetalae</taxon>
        <taxon>rosids</taxon>
        <taxon>malvids</taxon>
        <taxon>Sapindales</taxon>
        <taxon>Sapindaceae</taxon>
        <taxon>Hippocastanoideae</taxon>
        <taxon>Acereae</taxon>
        <taxon>Dipteronia</taxon>
    </lineage>
</organism>
<evidence type="ECO:0000259" key="1">
    <source>
        <dbReference type="Pfam" id="PF14111"/>
    </source>
</evidence>
<dbReference type="EMBL" id="JANJYI010000002">
    <property type="protein sequence ID" value="KAK2658169.1"/>
    <property type="molecule type" value="Genomic_DNA"/>
</dbReference>
<protein>
    <recommendedName>
        <fullName evidence="1">DUF4283 domain-containing protein</fullName>
    </recommendedName>
</protein>
<proteinExistence type="predicted"/>
<dbReference type="Pfam" id="PF14111">
    <property type="entry name" value="DUF4283"/>
    <property type="match status" value="1"/>
</dbReference>
<gene>
    <name evidence="2" type="ORF">Ddye_004702</name>
</gene>
<reference evidence="2" key="1">
    <citation type="journal article" date="2023" name="Plant J.">
        <title>Genome sequences and population genomics provide insights into the demographic history, inbreeding, and mutation load of two 'living fossil' tree species of Dipteronia.</title>
        <authorList>
            <person name="Feng Y."/>
            <person name="Comes H.P."/>
            <person name="Chen J."/>
            <person name="Zhu S."/>
            <person name="Lu R."/>
            <person name="Zhang X."/>
            <person name="Li P."/>
            <person name="Qiu J."/>
            <person name="Olsen K.M."/>
            <person name="Qiu Y."/>
        </authorList>
    </citation>
    <scope>NUCLEOTIDE SEQUENCE</scope>
    <source>
        <strain evidence="2">KIB01</strain>
    </source>
</reference>
<accession>A0AAD9XEV4</accession>
<dbReference type="InterPro" id="IPR025558">
    <property type="entry name" value="DUF4283"/>
</dbReference>
<evidence type="ECO:0000313" key="3">
    <source>
        <dbReference type="Proteomes" id="UP001280121"/>
    </source>
</evidence>
<sequence length="123" mass="13728">MCGLDLEGQGGSVDASSGLLEVCGEERLGFRLVGKLLANKLVNRDAFINFSSALWGTMEGVEIEVAIGNTFSFKFKNANDRRQLLLEGPWSFDKALLALEEPIRKGDIQQMKFNKVPFWVQFL</sequence>
<dbReference type="AlphaFoldDB" id="A0AAD9XEV4"/>
<comment type="caution">
    <text evidence="2">The sequence shown here is derived from an EMBL/GenBank/DDBJ whole genome shotgun (WGS) entry which is preliminary data.</text>
</comment>
<name>A0AAD9XEV4_9ROSI</name>